<evidence type="ECO:0008006" key="5">
    <source>
        <dbReference type="Google" id="ProtNLM"/>
    </source>
</evidence>
<evidence type="ECO:0000313" key="4">
    <source>
        <dbReference type="Proteomes" id="UP001283361"/>
    </source>
</evidence>
<reference evidence="3" key="1">
    <citation type="journal article" date="2023" name="G3 (Bethesda)">
        <title>A reference genome for the long-term kleptoplast-retaining sea slug Elysia crispata morphotype clarki.</title>
        <authorList>
            <person name="Eastman K.E."/>
            <person name="Pendleton A.L."/>
            <person name="Shaikh M.A."/>
            <person name="Suttiyut T."/>
            <person name="Ogas R."/>
            <person name="Tomko P."/>
            <person name="Gavelis G."/>
            <person name="Widhalm J.R."/>
            <person name="Wisecaver J.H."/>
        </authorList>
    </citation>
    <scope>NUCLEOTIDE SEQUENCE</scope>
    <source>
        <strain evidence="3">ECLA1</strain>
    </source>
</reference>
<gene>
    <name evidence="3" type="ORF">RRG08_065443</name>
</gene>
<evidence type="ECO:0000313" key="3">
    <source>
        <dbReference type="EMBL" id="KAK3747266.1"/>
    </source>
</evidence>
<comment type="caution">
    <text evidence="3">The sequence shown here is derived from an EMBL/GenBank/DDBJ whole genome shotgun (WGS) entry which is preliminary data.</text>
</comment>
<protein>
    <recommendedName>
        <fullName evidence="5">Secreted protein</fullName>
    </recommendedName>
</protein>
<dbReference type="AlphaFoldDB" id="A0AAE0YJL4"/>
<keyword evidence="2" id="KW-0732">Signal</keyword>
<evidence type="ECO:0000256" key="2">
    <source>
        <dbReference type="SAM" id="SignalP"/>
    </source>
</evidence>
<dbReference type="Proteomes" id="UP001283361">
    <property type="component" value="Unassembled WGS sequence"/>
</dbReference>
<name>A0AAE0YJL4_9GAST</name>
<sequence length="109" mass="11888">MRFYSQCHVSCLLCFAVGDIFDLTLCEPLLSRVLDDIACQIHGPRSSSSSRISTPVMREQPRNSPSCPPMFPSSLLQLQAGSSQSAVYSRCAAGGTKWSWSRQTCPCPG</sequence>
<feature type="signal peptide" evidence="2">
    <location>
        <begin position="1"/>
        <end position="26"/>
    </location>
</feature>
<proteinExistence type="predicted"/>
<accession>A0AAE0YJL4</accession>
<feature type="chain" id="PRO_5042154599" description="Secreted protein" evidence="2">
    <location>
        <begin position="27"/>
        <end position="109"/>
    </location>
</feature>
<organism evidence="3 4">
    <name type="scientific">Elysia crispata</name>
    <name type="common">lettuce slug</name>
    <dbReference type="NCBI Taxonomy" id="231223"/>
    <lineage>
        <taxon>Eukaryota</taxon>
        <taxon>Metazoa</taxon>
        <taxon>Spiralia</taxon>
        <taxon>Lophotrochozoa</taxon>
        <taxon>Mollusca</taxon>
        <taxon>Gastropoda</taxon>
        <taxon>Heterobranchia</taxon>
        <taxon>Euthyneura</taxon>
        <taxon>Panpulmonata</taxon>
        <taxon>Sacoglossa</taxon>
        <taxon>Placobranchoidea</taxon>
        <taxon>Plakobranchidae</taxon>
        <taxon>Elysia</taxon>
    </lineage>
</organism>
<dbReference type="EMBL" id="JAWDGP010006099">
    <property type="protein sequence ID" value="KAK3747266.1"/>
    <property type="molecule type" value="Genomic_DNA"/>
</dbReference>
<evidence type="ECO:0000256" key="1">
    <source>
        <dbReference type="SAM" id="MobiDB-lite"/>
    </source>
</evidence>
<feature type="region of interest" description="Disordered" evidence="1">
    <location>
        <begin position="43"/>
        <end position="70"/>
    </location>
</feature>
<keyword evidence="4" id="KW-1185">Reference proteome</keyword>